<keyword evidence="2" id="KW-0496">Mitochondrion</keyword>
<feature type="region of interest" description="Disordered" evidence="1">
    <location>
        <begin position="1"/>
        <end position="20"/>
    </location>
</feature>
<name>A0A1Y0AZ15_9LAMI</name>
<proteinExistence type="predicted"/>
<gene>
    <name evidence="2" type="ORF">AEK19_MT1241</name>
</gene>
<reference evidence="2" key="1">
    <citation type="submission" date="2017-03" db="EMBL/GenBank/DDBJ databases">
        <title>The mitochondrial genome of the carnivorous plant Utricularia reniformis (Lentibulariaceae): structure, comparative analysis and evolutionary landmarks.</title>
        <authorList>
            <person name="Silva S.R."/>
            <person name="Alvarenga D.O."/>
            <person name="Michael T.P."/>
            <person name="Miranda V.F.O."/>
            <person name="Varani A.M."/>
        </authorList>
    </citation>
    <scope>NUCLEOTIDE SEQUENCE</scope>
</reference>
<dbReference type="EMBL" id="KY774314">
    <property type="protein sequence ID" value="ART30359.1"/>
    <property type="molecule type" value="Genomic_DNA"/>
</dbReference>
<evidence type="ECO:0000256" key="1">
    <source>
        <dbReference type="SAM" id="MobiDB-lite"/>
    </source>
</evidence>
<dbReference type="AlphaFoldDB" id="A0A1Y0AZ15"/>
<accession>A0A1Y0AZ15</accession>
<organism evidence="2">
    <name type="scientific">Utricularia reniformis</name>
    <dbReference type="NCBI Taxonomy" id="192314"/>
    <lineage>
        <taxon>Eukaryota</taxon>
        <taxon>Viridiplantae</taxon>
        <taxon>Streptophyta</taxon>
        <taxon>Embryophyta</taxon>
        <taxon>Tracheophyta</taxon>
        <taxon>Spermatophyta</taxon>
        <taxon>Magnoliopsida</taxon>
        <taxon>eudicotyledons</taxon>
        <taxon>Gunneridae</taxon>
        <taxon>Pentapetalae</taxon>
        <taxon>asterids</taxon>
        <taxon>lamiids</taxon>
        <taxon>Lamiales</taxon>
        <taxon>Lentibulariaceae</taxon>
        <taxon>Utricularia</taxon>
    </lineage>
</organism>
<evidence type="ECO:0000313" key="2">
    <source>
        <dbReference type="EMBL" id="ART30359.1"/>
    </source>
</evidence>
<feature type="compositionally biased region" description="Basic and acidic residues" evidence="1">
    <location>
        <begin position="1"/>
        <end position="15"/>
    </location>
</feature>
<sequence length="65" mass="7761">MRKEREEDHPTKESTDTPTPQLLTRCHYLNCSMFSIPLARSPCNFQSKLNKKERQSDRKQTLVYF</sequence>
<geneLocation type="mitochondrion" evidence="2"/>
<protein>
    <submittedName>
        <fullName evidence="2">Uncharacterized protein</fullName>
    </submittedName>
</protein>